<reference evidence="1 2" key="2">
    <citation type="submission" date="2014-03" db="EMBL/GenBank/DDBJ databases">
        <title>The Genome Sequence of Anncaliia algerae insect isolate PRA339.</title>
        <authorList>
            <consortium name="The Broad Institute Genome Sequencing Platform"/>
            <consortium name="The Broad Institute Genome Sequencing Center for Infectious Disease"/>
            <person name="Cuomo C."/>
            <person name="Becnel J."/>
            <person name="Sanscrainte N."/>
            <person name="Walker B."/>
            <person name="Young S.K."/>
            <person name="Zeng Q."/>
            <person name="Gargeya S."/>
            <person name="Fitzgerald M."/>
            <person name="Haas B."/>
            <person name="Abouelleil A."/>
            <person name="Alvarado L."/>
            <person name="Arachchi H.M."/>
            <person name="Berlin A.M."/>
            <person name="Chapman S.B."/>
            <person name="Dewar J."/>
            <person name="Goldberg J."/>
            <person name="Griggs A."/>
            <person name="Gujja S."/>
            <person name="Hansen M."/>
            <person name="Howarth C."/>
            <person name="Imamovic A."/>
            <person name="Larimer J."/>
            <person name="McCowan C."/>
            <person name="Murphy C."/>
            <person name="Neiman D."/>
            <person name="Pearson M."/>
            <person name="Priest M."/>
            <person name="Roberts A."/>
            <person name="Saif S."/>
            <person name="Shea T."/>
            <person name="Sisk P."/>
            <person name="Sykes S."/>
            <person name="Wortman J."/>
            <person name="Nusbaum C."/>
            <person name="Birren B."/>
        </authorList>
    </citation>
    <scope>NUCLEOTIDE SEQUENCE [LARGE SCALE GENOMIC DNA]</scope>
    <source>
        <strain evidence="1 2">PRA339</strain>
    </source>
</reference>
<dbReference type="HOGENOM" id="CLU_3086785_0_0_1"/>
<proteinExistence type="predicted"/>
<dbReference type="EMBL" id="KK365135">
    <property type="protein sequence ID" value="KCZ81880.1"/>
    <property type="molecule type" value="Genomic_DNA"/>
</dbReference>
<protein>
    <submittedName>
        <fullName evidence="1">Uncharacterized protein</fullName>
    </submittedName>
</protein>
<dbReference type="Proteomes" id="UP000030655">
    <property type="component" value="Unassembled WGS sequence"/>
</dbReference>
<keyword evidence="2" id="KW-1185">Reference proteome</keyword>
<evidence type="ECO:0000313" key="1">
    <source>
        <dbReference type="EMBL" id="KCZ81880.1"/>
    </source>
</evidence>
<gene>
    <name evidence="1" type="ORF">H312_00639</name>
</gene>
<sequence>MNVHKKDCLDQEGIKTWMKKYGIHTTSGNKKLLILVSYQFRDHIKLRLKCEL</sequence>
<reference evidence="2" key="1">
    <citation type="submission" date="2013-02" db="EMBL/GenBank/DDBJ databases">
        <authorList>
            <consortium name="The Broad Institute Genome Sequencing Platform"/>
            <person name="Cuomo C."/>
            <person name="Becnel J."/>
            <person name="Sanscrainte N."/>
            <person name="Walker B."/>
            <person name="Young S.K."/>
            <person name="Zeng Q."/>
            <person name="Gargeya S."/>
            <person name="Fitzgerald M."/>
            <person name="Haas B."/>
            <person name="Abouelleil A."/>
            <person name="Alvarado L."/>
            <person name="Arachchi H.M."/>
            <person name="Berlin A.M."/>
            <person name="Chapman S.B."/>
            <person name="Dewar J."/>
            <person name="Goldberg J."/>
            <person name="Griggs A."/>
            <person name="Gujja S."/>
            <person name="Hansen M."/>
            <person name="Howarth C."/>
            <person name="Imamovic A."/>
            <person name="Larimer J."/>
            <person name="McCowan C."/>
            <person name="Murphy C."/>
            <person name="Neiman D."/>
            <person name="Pearson M."/>
            <person name="Priest M."/>
            <person name="Roberts A."/>
            <person name="Saif S."/>
            <person name="Shea T."/>
            <person name="Sisk P."/>
            <person name="Sykes S."/>
            <person name="Wortman J."/>
            <person name="Nusbaum C."/>
            <person name="Birren B."/>
        </authorList>
    </citation>
    <scope>NUCLEOTIDE SEQUENCE [LARGE SCALE GENOMIC DNA]</scope>
    <source>
        <strain evidence="2">PRA339</strain>
    </source>
</reference>
<dbReference type="VEuPathDB" id="MicrosporidiaDB:H312_00639"/>
<evidence type="ECO:0000313" key="2">
    <source>
        <dbReference type="Proteomes" id="UP000030655"/>
    </source>
</evidence>
<accession>A0A059F3U6</accession>
<organism evidence="1 2">
    <name type="scientific">Anncaliia algerae PRA339</name>
    <dbReference type="NCBI Taxonomy" id="1288291"/>
    <lineage>
        <taxon>Eukaryota</taxon>
        <taxon>Fungi</taxon>
        <taxon>Fungi incertae sedis</taxon>
        <taxon>Microsporidia</taxon>
        <taxon>Tubulinosematoidea</taxon>
        <taxon>Tubulinosematidae</taxon>
        <taxon>Anncaliia</taxon>
    </lineage>
</organism>
<dbReference type="AlphaFoldDB" id="A0A059F3U6"/>
<name>A0A059F3U6_9MICR</name>